<evidence type="ECO:0000313" key="3">
    <source>
        <dbReference type="EMBL" id="USH00898.1"/>
    </source>
</evidence>
<evidence type="ECO:0000256" key="1">
    <source>
        <dbReference type="SAM" id="Phobius"/>
    </source>
</evidence>
<gene>
    <name evidence="3" type="ORF">K1720_05055</name>
</gene>
<feature type="domain" description="DUF8121" evidence="2">
    <location>
        <begin position="46"/>
        <end position="168"/>
    </location>
</feature>
<dbReference type="Pfam" id="PF26441">
    <property type="entry name" value="DUF8121"/>
    <property type="match status" value="1"/>
</dbReference>
<keyword evidence="1" id="KW-0472">Membrane</keyword>
<feature type="transmembrane region" description="Helical" evidence="1">
    <location>
        <begin position="7"/>
        <end position="30"/>
    </location>
</feature>
<keyword evidence="1" id="KW-0812">Transmembrane</keyword>
<organism evidence="3 4">
    <name type="scientific">Thermococcus argininiproducens</name>
    <dbReference type="NCBI Taxonomy" id="2866384"/>
    <lineage>
        <taxon>Archaea</taxon>
        <taxon>Methanobacteriati</taxon>
        <taxon>Methanobacteriota</taxon>
        <taxon>Thermococci</taxon>
        <taxon>Thermococcales</taxon>
        <taxon>Thermococcaceae</taxon>
        <taxon>Thermococcus</taxon>
    </lineage>
</organism>
<evidence type="ECO:0000313" key="4">
    <source>
        <dbReference type="Proteomes" id="UP001056425"/>
    </source>
</evidence>
<accession>A0A9E7SEF8</accession>
<evidence type="ECO:0000259" key="2">
    <source>
        <dbReference type="Pfam" id="PF26441"/>
    </source>
</evidence>
<keyword evidence="4" id="KW-1185">Reference proteome</keyword>
<dbReference type="AlphaFoldDB" id="A0A9E7SEF8"/>
<dbReference type="KEGG" id="thei:K1720_05055"/>
<reference evidence="3 4" key="1">
    <citation type="submission" date="2021-08" db="EMBL/GenBank/DDBJ databases">
        <title>Thermococcus onnuriiensis IOH2.</title>
        <authorList>
            <person name="Park Y.-J."/>
        </authorList>
    </citation>
    <scope>NUCLEOTIDE SEQUENCE [LARGE SCALE GENOMIC DNA]</scope>
    <source>
        <strain evidence="3 4">IOH2</strain>
    </source>
</reference>
<dbReference type="InterPro" id="IPR058434">
    <property type="entry name" value="DUF8121"/>
</dbReference>
<name>A0A9E7SEF8_9EURY</name>
<sequence length="187" mass="21323">MKFNRNFAVRLLILVIVLFAIYTLGISTLLTEKARSESVIESYEVHSFFYDSKNDRIATVSLMDRGYYSENVMFFRFHVWHREGGRLRSLKVTISPNVSAEVYLKTPDGYPWNPLKLQRSKDNPNSVTLEIPDLGFQGEGSVTLDFVVVPLGKVNTISITVKTEFELSEGFKKYIGECAITLPLKNK</sequence>
<dbReference type="EMBL" id="CP080572">
    <property type="protein sequence ID" value="USH00898.1"/>
    <property type="molecule type" value="Genomic_DNA"/>
</dbReference>
<protein>
    <recommendedName>
        <fullName evidence="2">DUF8121 domain-containing protein</fullName>
    </recommendedName>
</protein>
<proteinExistence type="predicted"/>
<dbReference type="Proteomes" id="UP001056425">
    <property type="component" value="Chromosome"/>
</dbReference>
<keyword evidence="1" id="KW-1133">Transmembrane helix</keyword>